<dbReference type="EMBL" id="FMYH01000009">
    <property type="protein sequence ID" value="SDD62190.1"/>
    <property type="molecule type" value="Genomic_DNA"/>
</dbReference>
<sequence>MSTERRPIVKAAFGLVAGIAVLVPLVVLLVNKAPGNMGAGAAFGGGFVLIAFTIAAWRTARRPDKTTTFERSVTGSADERDRLVATKAAAVLGVASLPITGIATSAVAMGAPATATLGITLYTLLAIAVVSFIVVSRRT</sequence>
<evidence type="ECO:0000313" key="3">
    <source>
        <dbReference type="Proteomes" id="UP000199039"/>
    </source>
</evidence>
<name>A0A1G6W8B9_9MICO</name>
<keyword evidence="3" id="KW-1185">Reference proteome</keyword>
<keyword evidence="1" id="KW-0472">Membrane</keyword>
<dbReference type="STRING" id="1814289.SAMN05216410_3585"/>
<keyword evidence="1" id="KW-0812">Transmembrane</keyword>
<reference evidence="2 3" key="1">
    <citation type="submission" date="2016-09" db="EMBL/GenBank/DDBJ databases">
        <authorList>
            <person name="Capua I."/>
            <person name="De Benedictis P."/>
            <person name="Joannis T."/>
            <person name="Lombin L.H."/>
            <person name="Cattoli G."/>
        </authorList>
    </citation>
    <scope>NUCLEOTIDE SEQUENCE [LARGE SCALE GENOMIC DNA]</scope>
    <source>
        <strain evidence="2 3">ISLP-3</strain>
    </source>
</reference>
<dbReference type="OrthoDB" id="3391117at2"/>
<feature type="transmembrane region" description="Helical" evidence="1">
    <location>
        <begin position="37"/>
        <end position="57"/>
    </location>
</feature>
<dbReference type="RefSeq" id="WP_093186001.1">
    <property type="nucleotide sequence ID" value="NZ_FMYH01000009.1"/>
</dbReference>
<evidence type="ECO:0000256" key="1">
    <source>
        <dbReference type="SAM" id="Phobius"/>
    </source>
</evidence>
<dbReference type="Proteomes" id="UP000199039">
    <property type="component" value="Unassembled WGS sequence"/>
</dbReference>
<evidence type="ECO:0000313" key="2">
    <source>
        <dbReference type="EMBL" id="SDD62190.1"/>
    </source>
</evidence>
<accession>A0A1G6W8B9</accession>
<organism evidence="2 3">
    <name type="scientific">Sanguibacter gelidistatuariae</name>
    <dbReference type="NCBI Taxonomy" id="1814289"/>
    <lineage>
        <taxon>Bacteria</taxon>
        <taxon>Bacillati</taxon>
        <taxon>Actinomycetota</taxon>
        <taxon>Actinomycetes</taxon>
        <taxon>Micrococcales</taxon>
        <taxon>Sanguibacteraceae</taxon>
        <taxon>Sanguibacter</taxon>
    </lineage>
</organism>
<feature type="transmembrane region" description="Helical" evidence="1">
    <location>
        <begin position="88"/>
        <end position="109"/>
    </location>
</feature>
<keyword evidence="1" id="KW-1133">Transmembrane helix</keyword>
<feature type="transmembrane region" description="Helical" evidence="1">
    <location>
        <begin position="12"/>
        <end position="31"/>
    </location>
</feature>
<gene>
    <name evidence="2" type="ORF">SAMN05216410_3585</name>
</gene>
<dbReference type="AlphaFoldDB" id="A0A1G6W8B9"/>
<protein>
    <submittedName>
        <fullName evidence="2">Uncharacterized protein</fullName>
    </submittedName>
</protein>
<proteinExistence type="predicted"/>
<feature type="transmembrane region" description="Helical" evidence="1">
    <location>
        <begin position="115"/>
        <end position="135"/>
    </location>
</feature>